<accession>A0A845Q8R1</accession>
<gene>
    <name evidence="1" type="ORF">GTQ45_01960</name>
</gene>
<keyword evidence="2" id="KW-1185">Reference proteome</keyword>
<dbReference type="AlphaFoldDB" id="A0A845Q8R1"/>
<comment type="caution">
    <text evidence="1">The sequence shown here is derived from an EMBL/GenBank/DDBJ whole genome shotgun (WGS) entry which is preliminary data.</text>
</comment>
<reference evidence="1 2" key="1">
    <citation type="journal article" date="2016" name="Int. J. Syst. Evol. Microbiol.">
        <title>Pyruvatibacter mobilis gen. nov., sp. nov., a marine bacterium from the culture broth of Picochlorum sp. 122.</title>
        <authorList>
            <person name="Wang G."/>
            <person name="Tang M."/>
            <person name="Wu H."/>
            <person name="Dai S."/>
            <person name="Li T."/>
            <person name="Chen C."/>
            <person name="He H."/>
            <person name="Fan J."/>
            <person name="Xiang W."/>
            <person name="Li X."/>
        </authorList>
    </citation>
    <scope>NUCLEOTIDE SEQUENCE [LARGE SCALE GENOMIC DNA]</scope>
    <source>
        <strain evidence="1 2">GYP-11</strain>
    </source>
</reference>
<evidence type="ECO:0000313" key="2">
    <source>
        <dbReference type="Proteomes" id="UP000470384"/>
    </source>
</evidence>
<dbReference type="Proteomes" id="UP000470384">
    <property type="component" value="Unassembled WGS sequence"/>
</dbReference>
<evidence type="ECO:0000313" key="1">
    <source>
        <dbReference type="EMBL" id="NBG94496.1"/>
    </source>
</evidence>
<proteinExistence type="predicted"/>
<dbReference type="EMBL" id="WXYQ01000001">
    <property type="protein sequence ID" value="NBG94496.1"/>
    <property type="molecule type" value="Genomic_DNA"/>
</dbReference>
<protein>
    <submittedName>
        <fullName evidence="1">Uncharacterized protein</fullName>
    </submittedName>
</protein>
<sequence length="68" mass="7281">MEIFAFIAANWEAVLAVLFAVHGVAVAVTAMTDTPEDDKVVGKVYKFLEALAGVSRKTKQLPGESKLS</sequence>
<dbReference type="GeneID" id="300653475"/>
<dbReference type="RefSeq" id="WP_160586585.1">
    <property type="nucleotide sequence ID" value="NZ_BMHN01000001.1"/>
</dbReference>
<name>A0A845Q8R1_9HYPH</name>
<organism evidence="1 2">
    <name type="scientific">Pyruvatibacter mobilis</name>
    <dbReference type="NCBI Taxonomy" id="1712261"/>
    <lineage>
        <taxon>Bacteria</taxon>
        <taxon>Pseudomonadati</taxon>
        <taxon>Pseudomonadota</taxon>
        <taxon>Alphaproteobacteria</taxon>
        <taxon>Hyphomicrobiales</taxon>
        <taxon>Parvibaculaceae</taxon>
        <taxon>Pyruvatibacter</taxon>
    </lineage>
</organism>
<dbReference type="OrthoDB" id="9916022at2"/>